<dbReference type="EMBL" id="CM009752">
    <property type="protein sequence ID" value="PUZ60659.1"/>
    <property type="molecule type" value="Genomic_DNA"/>
</dbReference>
<dbReference type="Gramene" id="PUZ60659">
    <property type="protein sequence ID" value="PUZ60659"/>
    <property type="gene ID" value="GQ55_4G161900"/>
</dbReference>
<dbReference type="Proteomes" id="UP000244336">
    <property type="component" value="Chromosome 4"/>
</dbReference>
<proteinExistence type="predicted"/>
<protein>
    <submittedName>
        <fullName evidence="1">Uncharacterized protein</fullName>
    </submittedName>
</protein>
<dbReference type="AlphaFoldDB" id="A0A2T7DYK4"/>
<accession>A0A2T7DYK4</accession>
<dbReference type="OrthoDB" id="1974874at2759"/>
<evidence type="ECO:0000313" key="1">
    <source>
        <dbReference type="EMBL" id="PUZ60659.1"/>
    </source>
</evidence>
<keyword evidence="2" id="KW-1185">Reference proteome</keyword>
<gene>
    <name evidence="1" type="ORF">GQ55_4G161900</name>
</gene>
<organism evidence="1 2">
    <name type="scientific">Panicum hallii var. hallii</name>
    <dbReference type="NCBI Taxonomy" id="1504633"/>
    <lineage>
        <taxon>Eukaryota</taxon>
        <taxon>Viridiplantae</taxon>
        <taxon>Streptophyta</taxon>
        <taxon>Embryophyta</taxon>
        <taxon>Tracheophyta</taxon>
        <taxon>Spermatophyta</taxon>
        <taxon>Magnoliopsida</taxon>
        <taxon>Liliopsida</taxon>
        <taxon>Poales</taxon>
        <taxon>Poaceae</taxon>
        <taxon>PACMAD clade</taxon>
        <taxon>Panicoideae</taxon>
        <taxon>Panicodae</taxon>
        <taxon>Paniceae</taxon>
        <taxon>Panicinae</taxon>
        <taxon>Panicum</taxon>
        <taxon>Panicum sect. Panicum</taxon>
    </lineage>
</organism>
<reference evidence="1 2" key="1">
    <citation type="submission" date="2018-04" db="EMBL/GenBank/DDBJ databases">
        <title>WGS assembly of Panicum hallii var. hallii HAL2.</title>
        <authorList>
            <person name="Lovell J."/>
            <person name="Jenkins J."/>
            <person name="Lowry D."/>
            <person name="Mamidi S."/>
            <person name="Sreedasyam A."/>
            <person name="Weng X."/>
            <person name="Barry K."/>
            <person name="Bonette J."/>
            <person name="Campitelli B."/>
            <person name="Daum C."/>
            <person name="Gordon S."/>
            <person name="Gould B."/>
            <person name="Lipzen A."/>
            <person name="MacQueen A."/>
            <person name="Palacio-Mejia J."/>
            <person name="Plott C."/>
            <person name="Shakirov E."/>
            <person name="Shu S."/>
            <person name="Yoshinaga Y."/>
            <person name="Zane M."/>
            <person name="Rokhsar D."/>
            <person name="Grimwood J."/>
            <person name="Schmutz J."/>
            <person name="Juenger T."/>
        </authorList>
    </citation>
    <scope>NUCLEOTIDE SEQUENCE [LARGE SCALE GENOMIC DNA]</scope>
    <source>
        <strain evidence="2">cv. HAL2</strain>
    </source>
</reference>
<evidence type="ECO:0000313" key="2">
    <source>
        <dbReference type="Proteomes" id="UP000244336"/>
    </source>
</evidence>
<name>A0A2T7DYK4_9POAL</name>
<sequence length="83" mass="9473">MRYLTPVISNPEVNRTLATLRKAELGFLGLIVEKSTDKSSLLSLYRTVHEIFTSYGSSFNYFEGILFLVRESPPFFHSVPKTN</sequence>